<keyword evidence="8 14" id="KW-1278">Translocase</keyword>
<dbReference type="NCBIfam" id="NF009884">
    <property type="entry name" value="PRK13343.1"/>
    <property type="match status" value="1"/>
</dbReference>
<dbReference type="SUPFAM" id="SSF50615">
    <property type="entry name" value="N-terminal domain of alpha and beta subunits of F1 ATP synthase"/>
    <property type="match status" value="1"/>
</dbReference>
<name>A0ABX1TB43_9PROT</name>
<evidence type="ECO:0000313" key="19">
    <source>
        <dbReference type="Proteomes" id="UP000886469"/>
    </source>
</evidence>
<dbReference type="InterPro" id="IPR000194">
    <property type="entry name" value="ATPase_F1/V1/A1_a/bsu_nucl-bd"/>
</dbReference>
<dbReference type="NCBIfam" id="TIGR00962">
    <property type="entry name" value="atpA"/>
    <property type="match status" value="1"/>
</dbReference>
<dbReference type="InterPro" id="IPR038376">
    <property type="entry name" value="ATP_synth_asu_C_sf"/>
</dbReference>
<comment type="catalytic activity">
    <reaction evidence="14">
        <text>ATP + H2O + 4 H(+)(in) = ADP + phosphate + 5 H(+)(out)</text>
        <dbReference type="Rhea" id="RHEA:57720"/>
        <dbReference type="ChEBI" id="CHEBI:15377"/>
        <dbReference type="ChEBI" id="CHEBI:15378"/>
        <dbReference type="ChEBI" id="CHEBI:30616"/>
        <dbReference type="ChEBI" id="CHEBI:43474"/>
        <dbReference type="ChEBI" id="CHEBI:456216"/>
        <dbReference type="EC" id="7.1.2.2"/>
    </reaction>
</comment>
<keyword evidence="4 14" id="KW-0813">Transport</keyword>
<feature type="domain" description="ATPase F1/V1/A1 complex alpha/beta subunit N-terminal" evidence="17">
    <location>
        <begin position="28"/>
        <end position="92"/>
    </location>
</feature>
<evidence type="ECO:0000256" key="8">
    <source>
        <dbReference type="ARBA" id="ARBA00022967"/>
    </source>
</evidence>
<keyword evidence="14" id="KW-1003">Cell membrane</keyword>
<dbReference type="InterPro" id="IPR004100">
    <property type="entry name" value="ATPase_F1/V1/A1_a/bsu_N"/>
</dbReference>
<sequence length="512" mass="55645">MQLNPSEISELIKSKIENLAISADLRTQGTVVSVTDGICRVYGLTDVMQGEMLEFPGNTFGMALNLDRDSVGAVVLGEYEQISEGDTVQTTGRILEVPVGPELLGRVVNSLGQPIDGKGPVNNKLTDKIEKVAPGVIWRKSVSQPVQTGLKSIDAMVPIGRGQRELIIGDRQTGKTAVAVDTIINQKGQNLICIYVAIGQKASTVANVVRKLEENGAMEYTIIVAATASESAALQYIAPYSGCTMGEYFRDRGQDALIIYDDLTKQAWAYRQVSLLLRRPPGREAYPGDVFYLHSRLLERAARVSEEWVEKFTNGEVKGKTGSLTALPVIETQAGDVSAFVPTNVISITDGQIFLDTDLFNAGVRPAIDAGISVSRVGGAAQTKVIKKLGGGVRLALAQYRELAAFAQFASDLDEATRKQLDRGRLVTELMKQPQYSPLSISEMAITLQAVNKGLFDDVEVKKALATEKQMHGFIKQKYADLVTRIETTKDLDADTEQKLTKAIEEFKATLA</sequence>
<evidence type="ECO:0000313" key="18">
    <source>
        <dbReference type="EMBL" id="NMQ05790.1"/>
    </source>
</evidence>
<keyword evidence="11 14" id="KW-0139">CF(1)</keyword>
<dbReference type="CDD" id="cd18113">
    <property type="entry name" value="ATP-synt_F1_alpha_C"/>
    <property type="match status" value="1"/>
</dbReference>
<dbReference type="SUPFAM" id="SSF47917">
    <property type="entry name" value="C-terminal domain of alpha and beta subunits of F1 ATP synthase"/>
    <property type="match status" value="1"/>
</dbReference>
<keyword evidence="12 14" id="KW-0066">ATP synthesis</keyword>
<dbReference type="RefSeq" id="WP_169070455.1">
    <property type="nucleotide sequence ID" value="NZ_JAZKUC010000001.1"/>
</dbReference>
<dbReference type="EC" id="7.1.2.2" evidence="14"/>
<reference evidence="18" key="1">
    <citation type="submission" date="2019-03" db="EMBL/GenBank/DDBJ databases">
        <title>Metabolic reconstructions from genomes of highly enriched 'Candidatus Accumulibacter' and 'Candidatus Competibacter' bioreactor populations.</title>
        <authorList>
            <person name="Annavajhala M.K."/>
            <person name="Welles L."/>
            <person name="Abbas B."/>
            <person name="Sorokin D."/>
            <person name="Park H."/>
            <person name="Van Loosdrecht M."/>
            <person name="Chandran K."/>
        </authorList>
    </citation>
    <scope>NUCLEOTIDE SEQUENCE</scope>
    <source>
        <strain evidence="18">SBR_L</strain>
    </source>
</reference>
<comment type="similarity">
    <text evidence="3 14">Belongs to the ATPase alpha/beta chains family.</text>
</comment>
<evidence type="ECO:0000256" key="4">
    <source>
        <dbReference type="ARBA" id="ARBA00022448"/>
    </source>
</evidence>
<evidence type="ECO:0000256" key="1">
    <source>
        <dbReference type="ARBA" id="ARBA00003784"/>
    </source>
</evidence>
<evidence type="ECO:0000259" key="17">
    <source>
        <dbReference type="Pfam" id="PF02874"/>
    </source>
</evidence>
<dbReference type="InterPro" id="IPR020003">
    <property type="entry name" value="ATPase_a/bsu_AS"/>
</dbReference>
<comment type="function">
    <text evidence="1 14">Produces ATP from ADP in the presence of a proton gradient across the membrane. The alpha chain is a regulatory subunit.</text>
</comment>
<keyword evidence="7 14" id="KW-0067">ATP-binding</keyword>
<comment type="caution">
    <text evidence="18">The sequence shown here is derived from an EMBL/GenBank/DDBJ whole genome shotgun (WGS) entry which is preliminary data.</text>
</comment>
<evidence type="ECO:0000256" key="2">
    <source>
        <dbReference type="ARBA" id="ARBA00004370"/>
    </source>
</evidence>
<keyword evidence="10 14" id="KW-0472">Membrane</keyword>
<dbReference type="Gene3D" id="3.40.50.300">
    <property type="entry name" value="P-loop containing nucleotide triphosphate hydrolases"/>
    <property type="match status" value="1"/>
</dbReference>
<proteinExistence type="inferred from homology"/>
<dbReference type="PIRSF" id="PIRSF039088">
    <property type="entry name" value="F_ATPase_subunit_alpha"/>
    <property type="match status" value="1"/>
</dbReference>
<evidence type="ECO:0000256" key="5">
    <source>
        <dbReference type="ARBA" id="ARBA00022741"/>
    </source>
</evidence>
<dbReference type="CDD" id="cd01132">
    <property type="entry name" value="F1-ATPase_alpha_CD"/>
    <property type="match status" value="1"/>
</dbReference>
<feature type="binding site" evidence="14">
    <location>
        <begin position="169"/>
        <end position="176"/>
    </location>
    <ligand>
        <name>ATP</name>
        <dbReference type="ChEBI" id="CHEBI:30616"/>
    </ligand>
</feature>
<keyword evidence="19" id="KW-1185">Reference proteome</keyword>
<comment type="subunit">
    <text evidence="13">F-type ATPases have 2 components, CF(1) - the catalytic core - and CF(0) - the membrane proton channel. CF(1) has five subunits: alpha(3), beta(3), gamma(1), delta(1), epsilon(1). CF(0) has four main subunits: a(1), b(1), b'(1) and c(9-12).</text>
</comment>
<dbReference type="InterPro" id="IPR023366">
    <property type="entry name" value="ATP_synth_asu-like_sf"/>
</dbReference>
<dbReference type="Pfam" id="PF02874">
    <property type="entry name" value="ATP-synt_ab_N"/>
    <property type="match status" value="1"/>
</dbReference>
<dbReference type="PROSITE" id="PS00152">
    <property type="entry name" value="ATPASE_ALPHA_BETA"/>
    <property type="match status" value="1"/>
</dbReference>
<feature type="site" description="Required for activity" evidence="14">
    <location>
        <position position="373"/>
    </location>
</feature>
<evidence type="ECO:0000256" key="14">
    <source>
        <dbReference type="HAMAP-Rule" id="MF_01346"/>
    </source>
</evidence>
<dbReference type="HAMAP" id="MF_01346">
    <property type="entry name" value="ATP_synth_alpha_bact"/>
    <property type="match status" value="1"/>
</dbReference>
<dbReference type="Proteomes" id="UP000886469">
    <property type="component" value="Unassembled WGS sequence"/>
</dbReference>
<evidence type="ECO:0000256" key="9">
    <source>
        <dbReference type="ARBA" id="ARBA00023065"/>
    </source>
</evidence>
<feature type="domain" description="ATPase F1/V1/A1 complex alpha/beta subunit nucleotide-binding" evidence="15">
    <location>
        <begin position="149"/>
        <end position="375"/>
    </location>
</feature>
<evidence type="ECO:0000256" key="12">
    <source>
        <dbReference type="ARBA" id="ARBA00023310"/>
    </source>
</evidence>
<dbReference type="PANTHER" id="PTHR48082">
    <property type="entry name" value="ATP SYNTHASE SUBUNIT ALPHA, MITOCHONDRIAL"/>
    <property type="match status" value="1"/>
</dbReference>
<accession>A0ABX1TB43</accession>
<keyword evidence="6 14" id="KW-0375">Hydrogen ion transport</keyword>
<evidence type="ECO:0000256" key="13">
    <source>
        <dbReference type="ARBA" id="ARBA00026013"/>
    </source>
</evidence>
<dbReference type="CDD" id="cd18116">
    <property type="entry name" value="ATP-synt_F1_alpha_N"/>
    <property type="match status" value="1"/>
</dbReference>
<dbReference type="Pfam" id="PF00006">
    <property type="entry name" value="ATP-synt_ab"/>
    <property type="match status" value="1"/>
</dbReference>
<dbReference type="Gene3D" id="1.20.150.20">
    <property type="entry name" value="ATP synthase alpha/beta chain, C-terminal domain"/>
    <property type="match status" value="1"/>
</dbReference>
<dbReference type="SUPFAM" id="SSF52540">
    <property type="entry name" value="P-loop containing nucleoside triphosphate hydrolases"/>
    <property type="match status" value="1"/>
</dbReference>
<keyword evidence="5 14" id="KW-0547">Nucleotide-binding</keyword>
<dbReference type="InterPro" id="IPR000793">
    <property type="entry name" value="ATP_synth_asu_C"/>
</dbReference>
<dbReference type="Gene3D" id="2.40.30.20">
    <property type="match status" value="1"/>
</dbReference>
<protein>
    <recommendedName>
        <fullName evidence="14">ATP synthase subunit alpha</fullName>
        <ecNumber evidence="14">7.1.2.2</ecNumber>
    </recommendedName>
    <alternativeName>
        <fullName evidence="14">ATP synthase F1 sector subunit alpha</fullName>
    </alternativeName>
    <alternativeName>
        <fullName evidence="14">F-ATPase subunit alpha</fullName>
    </alternativeName>
</protein>
<evidence type="ECO:0000259" key="15">
    <source>
        <dbReference type="Pfam" id="PF00006"/>
    </source>
</evidence>
<evidence type="ECO:0000259" key="16">
    <source>
        <dbReference type="Pfam" id="PF00306"/>
    </source>
</evidence>
<dbReference type="EMBL" id="SPMX01000027">
    <property type="protein sequence ID" value="NMQ05790.1"/>
    <property type="molecule type" value="Genomic_DNA"/>
</dbReference>
<dbReference type="InterPro" id="IPR005294">
    <property type="entry name" value="ATP_synth_F1_asu"/>
</dbReference>
<evidence type="ECO:0000256" key="10">
    <source>
        <dbReference type="ARBA" id="ARBA00023136"/>
    </source>
</evidence>
<keyword evidence="9 14" id="KW-0406">Ion transport</keyword>
<dbReference type="Pfam" id="PF00306">
    <property type="entry name" value="ATP-synt_ab_C"/>
    <property type="match status" value="1"/>
</dbReference>
<dbReference type="InterPro" id="IPR027417">
    <property type="entry name" value="P-loop_NTPase"/>
</dbReference>
<dbReference type="InterPro" id="IPR036121">
    <property type="entry name" value="ATPase_F1/V1/A1_a/bsu_N_sf"/>
</dbReference>
<evidence type="ECO:0000256" key="3">
    <source>
        <dbReference type="ARBA" id="ARBA00008936"/>
    </source>
</evidence>
<dbReference type="PANTHER" id="PTHR48082:SF2">
    <property type="entry name" value="ATP SYNTHASE SUBUNIT ALPHA, MITOCHONDRIAL"/>
    <property type="match status" value="1"/>
</dbReference>
<evidence type="ECO:0000256" key="11">
    <source>
        <dbReference type="ARBA" id="ARBA00023196"/>
    </source>
</evidence>
<evidence type="ECO:0000256" key="6">
    <source>
        <dbReference type="ARBA" id="ARBA00022781"/>
    </source>
</evidence>
<gene>
    <name evidence="14" type="primary">atpA</name>
    <name evidence="18" type="ORF">E4Q08_11180</name>
</gene>
<comment type="subcellular location">
    <subcellularLocation>
        <location evidence="14">Cell membrane</location>
        <topology evidence="14">Peripheral membrane protein</topology>
    </subcellularLocation>
    <subcellularLocation>
        <location evidence="2">Membrane</location>
    </subcellularLocation>
</comment>
<dbReference type="InterPro" id="IPR033732">
    <property type="entry name" value="ATP_synth_F1_a_nt-bd_dom"/>
</dbReference>
<feature type="domain" description="ATP synthase alpha subunit C-terminal" evidence="16">
    <location>
        <begin position="382"/>
        <end position="507"/>
    </location>
</feature>
<organism evidence="18 19">
    <name type="scientific">Candidatus Accumulibacter contiguus</name>
    <dbReference type="NCBI Taxonomy" id="2954381"/>
    <lineage>
        <taxon>Bacteria</taxon>
        <taxon>Pseudomonadati</taxon>
        <taxon>Pseudomonadota</taxon>
        <taxon>Betaproteobacteria</taxon>
        <taxon>Candidatus Accumulibacter</taxon>
    </lineage>
</organism>
<evidence type="ECO:0000256" key="7">
    <source>
        <dbReference type="ARBA" id="ARBA00022840"/>
    </source>
</evidence>